<organism evidence="2 3">
    <name type="scientific">Rotaria magnacalcarata</name>
    <dbReference type="NCBI Taxonomy" id="392030"/>
    <lineage>
        <taxon>Eukaryota</taxon>
        <taxon>Metazoa</taxon>
        <taxon>Spiralia</taxon>
        <taxon>Gnathifera</taxon>
        <taxon>Rotifera</taxon>
        <taxon>Eurotatoria</taxon>
        <taxon>Bdelloidea</taxon>
        <taxon>Philodinida</taxon>
        <taxon>Philodinidae</taxon>
        <taxon>Rotaria</taxon>
    </lineage>
</organism>
<feature type="region of interest" description="Disordered" evidence="1">
    <location>
        <begin position="349"/>
        <end position="385"/>
    </location>
</feature>
<comment type="caution">
    <text evidence="2">The sequence shown here is derived from an EMBL/GenBank/DDBJ whole genome shotgun (WGS) entry which is preliminary data.</text>
</comment>
<proteinExistence type="predicted"/>
<evidence type="ECO:0000256" key="1">
    <source>
        <dbReference type="SAM" id="MobiDB-lite"/>
    </source>
</evidence>
<feature type="compositionally biased region" description="Gly residues" evidence="1">
    <location>
        <begin position="368"/>
        <end position="377"/>
    </location>
</feature>
<feature type="region of interest" description="Disordered" evidence="1">
    <location>
        <begin position="1"/>
        <end position="144"/>
    </location>
</feature>
<dbReference type="EMBL" id="CAJNRG010000027">
    <property type="protein sequence ID" value="CAF1944030.1"/>
    <property type="molecule type" value="Genomic_DNA"/>
</dbReference>
<reference evidence="2" key="1">
    <citation type="submission" date="2021-02" db="EMBL/GenBank/DDBJ databases">
        <authorList>
            <person name="Nowell W R."/>
        </authorList>
    </citation>
    <scope>NUCLEOTIDE SEQUENCE</scope>
</reference>
<evidence type="ECO:0000313" key="2">
    <source>
        <dbReference type="EMBL" id="CAF1944030.1"/>
    </source>
</evidence>
<protein>
    <submittedName>
        <fullName evidence="2">Uncharacterized protein</fullName>
    </submittedName>
</protein>
<evidence type="ECO:0000313" key="3">
    <source>
        <dbReference type="Proteomes" id="UP000663887"/>
    </source>
</evidence>
<sequence>MTKHQSNIESSHAIKSCEQCPKSPDECDSEKRNKKRLIKDSLNNETKIKHYTFDSDNDDEDNQPKPFVRKQIQLVDNQVEVNVEENFNDKKNSKKRKKSQDRQAHLTTTNDPKVQKSEQVFDNQQKTTNDDEAEPTIDSNNDISFEEEKKKSLAILDQITNAKSLAAKPNTSQEIQPKSILKQTKETSAADSIRTYDFDESKLKTLFNKTSNVTNASNGNGGFQFQFFNNTQPIVLPTPRISVLPKPIPNGNLKISINKFDNTLSDEDDNVQSSLAGEVEDKNATFFFFDIDDRLKDGLESFVRTEDLNELARSWPTKRKEIGEALRTKHRKAIQRKDKYRVFNHRRRQNQHPKSNHNMMFVPSEGGLPSGAGGRRPGPGRSTGPPSKWDYVKTFYYDPVKWDFVKSIGFFAVAIYMIRDFASNDLLPME</sequence>
<gene>
    <name evidence="2" type="ORF">XDN619_LOCUS536</name>
</gene>
<dbReference type="AlphaFoldDB" id="A0A816M2U7"/>
<feature type="compositionally biased region" description="Polar residues" evidence="1">
    <location>
        <begin position="1"/>
        <end position="10"/>
    </location>
</feature>
<accession>A0A816M2U7</accession>
<dbReference type="Proteomes" id="UP000663887">
    <property type="component" value="Unassembled WGS sequence"/>
</dbReference>
<feature type="compositionally biased region" description="Polar residues" evidence="1">
    <location>
        <begin position="105"/>
        <end position="127"/>
    </location>
</feature>
<name>A0A816M2U7_9BILA</name>